<dbReference type="SUPFAM" id="SSF141091">
    <property type="entry name" value="L21p-like"/>
    <property type="match status" value="1"/>
</dbReference>
<keyword evidence="3 6" id="KW-0694">RNA-binding</keyword>
<dbReference type="AlphaFoldDB" id="A0AAD1AY27"/>
<evidence type="ECO:0000256" key="3">
    <source>
        <dbReference type="ARBA" id="ARBA00022884"/>
    </source>
</evidence>
<gene>
    <name evidence="6 8" type="primary">rplU</name>
    <name evidence="8" type="ORF">SMPSPU_181</name>
</gene>
<evidence type="ECO:0000256" key="7">
    <source>
        <dbReference type="RuleBase" id="RU000562"/>
    </source>
</evidence>
<accession>A0AAD1AY27</accession>
<evidence type="ECO:0000256" key="5">
    <source>
        <dbReference type="ARBA" id="ARBA00023274"/>
    </source>
</evidence>
<dbReference type="GO" id="GO:0005840">
    <property type="term" value="C:ribosome"/>
    <property type="evidence" value="ECO:0007669"/>
    <property type="project" value="UniProtKB-KW"/>
</dbReference>
<dbReference type="KEGG" id="smup:SMPSPU_181"/>
<organism evidence="8 9">
    <name type="scientific">Candidatus Karelsulcia muelleri PSPU</name>
    <dbReference type="NCBI Taxonomy" id="1189303"/>
    <lineage>
        <taxon>Bacteria</taxon>
        <taxon>Pseudomonadati</taxon>
        <taxon>Bacteroidota</taxon>
        <taxon>Flavobacteriia</taxon>
        <taxon>Flavobacteriales</taxon>
        <taxon>Candidatus Karelsulcia</taxon>
    </lineage>
</organism>
<dbReference type="InterPro" id="IPR018258">
    <property type="entry name" value="Ribosomal_bL21_CS"/>
</dbReference>
<keyword evidence="5 6" id="KW-0687">Ribonucleoprotein</keyword>
<dbReference type="GO" id="GO:0003735">
    <property type="term" value="F:structural constituent of ribosome"/>
    <property type="evidence" value="ECO:0007669"/>
    <property type="project" value="InterPro"/>
</dbReference>
<keyword evidence="4 6" id="KW-0689">Ribosomal protein</keyword>
<dbReference type="GO" id="GO:0019843">
    <property type="term" value="F:rRNA binding"/>
    <property type="evidence" value="ECO:0007669"/>
    <property type="project" value="UniProtKB-UniRule"/>
</dbReference>
<keyword evidence="2 6" id="KW-0699">rRNA-binding</keyword>
<sequence>MEAYFEILGYQYKAYLNRSIYIPFLEKEKIGNDIYINHIFFFKKEKLIMIGNPIINNIKIKARIIKHFRSNKLIIFKKKRRKGYKLKKGHRQYLTQIKIISFEKK</sequence>
<dbReference type="InterPro" id="IPR001787">
    <property type="entry name" value="Ribosomal_bL21"/>
</dbReference>
<dbReference type="Proteomes" id="UP000031659">
    <property type="component" value="Chromosome"/>
</dbReference>
<proteinExistence type="inferred from homology"/>
<comment type="similarity">
    <text evidence="1 6 7">Belongs to the bacterial ribosomal protein bL21 family.</text>
</comment>
<dbReference type="GO" id="GO:0006412">
    <property type="term" value="P:translation"/>
    <property type="evidence" value="ECO:0007669"/>
    <property type="project" value="UniProtKB-UniRule"/>
</dbReference>
<evidence type="ECO:0000313" key="9">
    <source>
        <dbReference type="Proteomes" id="UP000031659"/>
    </source>
</evidence>
<dbReference type="GO" id="GO:0005737">
    <property type="term" value="C:cytoplasm"/>
    <property type="evidence" value="ECO:0007669"/>
    <property type="project" value="UniProtKB-ARBA"/>
</dbReference>
<dbReference type="PROSITE" id="PS01169">
    <property type="entry name" value="RIBOSOMAL_L21"/>
    <property type="match status" value="1"/>
</dbReference>
<dbReference type="InterPro" id="IPR028909">
    <property type="entry name" value="bL21-like"/>
</dbReference>
<dbReference type="PANTHER" id="PTHR21349:SF0">
    <property type="entry name" value="LARGE RIBOSOMAL SUBUNIT PROTEIN BL21M"/>
    <property type="match status" value="1"/>
</dbReference>
<name>A0AAD1AY27_9FLAO</name>
<comment type="function">
    <text evidence="6 7">This protein binds to 23S rRNA in the presence of protein L20.</text>
</comment>
<evidence type="ECO:0000256" key="2">
    <source>
        <dbReference type="ARBA" id="ARBA00022730"/>
    </source>
</evidence>
<comment type="subunit">
    <text evidence="6">Part of the 50S ribosomal subunit. Contacts protein L20.</text>
</comment>
<dbReference type="GO" id="GO:1990904">
    <property type="term" value="C:ribonucleoprotein complex"/>
    <property type="evidence" value="ECO:0007669"/>
    <property type="project" value="UniProtKB-KW"/>
</dbReference>
<dbReference type="PANTHER" id="PTHR21349">
    <property type="entry name" value="50S RIBOSOMAL PROTEIN L21"/>
    <property type="match status" value="1"/>
</dbReference>
<protein>
    <recommendedName>
        <fullName evidence="6">Large ribosomal subunit protein bL21</fullName>
    </recommendedName>
</protein>
<evidence type="ECO:0000313" key="8">
    <source>
        <dbReference type="EMBL" id="BAO66333.1"/>
    </source>
</evidence>
<dbReference type="RefSeq" id="WP_041093930.1">
    <property type="nucleotide sequence ID" value="NZ_AP013293.1"/>
</dbReference>
<dbReference type="EMBL" id="AP013293">
    <property type="protein sequence ID" value="BAO66333.1"/>
    <property type="molecule type" value="Genomic_DNA"/>
</dbReference>
<dbReference type="InterPro" id="IPR036164">
    <property type="entry name" value="bL21-like_sf"/>
</dbReference>
<dbReference type="NCBIfam" id="TIGR00061">
    <property type="entry name" value="L21"/>
    <property type="match status" value="1"/>
</dbReference>
<evidence type="ECO:0000256" key="1">
    <source>
        <dbReference type="ARBA" id="ARBA00008563"/>
    </source>
</evidence>
<evidence type="ECO:0000256" key="4">
    <source>
        <dbReference type="ARBA" id="ARBA00022980"/>
    </source>
</evidence>
<dbReference type="HAMAP" id="MF_01363">
    <property type="entry name" value="Ribosomal_bL21"/>
    <property type="match status" value="1"/>
</dbReference>
<dbReference type="Pfam" id="PF00829">
    <property type="entry name" value="Ribosomal_L21p"/>
    <property type="match status" value="1"/>
</dbReference>
<evidence type="ECO:0000256" key="6">
    <source>
        <dbReference type="HAMAP-Rule" id="MF_01363"/>
    </source>
</evidence>
<reference evidence="8 9" key="1">
    <citation type="journal article" date="2014" name="ISME J.">
        <title>Swapping symbionts in spittlebugs: evolutionary replacement of a reduced genome symbiont.</title>
        <authorList>
            <person name="Koga R."/>
            <person name="Moran N.A."/>
        </authorList>
    </citation>
    <scope>NUCLEOTIDE SEQUENCE [LARGE SCALE GENOMIC DNA]</scope>
    <source>
        <strain evidence="8 9">PSPU</strain>
    </source>
</reference>